<dbReference type="HOGENOM" id="CLU_202406_0_0_6"/>
<protein>
    <submittedName>
        <fullName evidence="2">Uncharacterized protein</fullName>
    </submittedName>
</protein>
<dbReference type="Proteomes" id="UP000018442">
    <property type="component" value="Unassembled WGS sequence"/>
</dbReference>
<gene>
    <name evidence="2" type="ORF">HMPREF0026_01332</name>
</gene>
<accession>D0SJN4</accession>
<evidence type="ECO:0000313" key="2">
    <source>
        <dbReference type="EMBL" id="EEY94056.1"/>
    </source>
</evidence>
<proteinExistence type="predicted"/>
<dbReference type="Pfam" id="PF21825">
    <property type="entry name" value="crAss001_48"/>
    <property type="match status" value="1"/>
</dbReference>
<organism evidence="2 3">
    <name type="scientific">Acinetobacter junii SH205</name>
    <dbReference type="NCBI Taxonomy" id="575587"/>
    <lineage>
        <taxon>Bacteria</taxon>
        <taxon>Pseudomonadati</taxon>
        <taxon>Pseudomonadota</taxon>
        <taxon>Gammaproteobacteria</taxon>
        <taxon>Moraxellales</taxon>
        <taxon>Moraxellaceae</taxon>
        <taxon>Acinetobacter</taxon>
    </lineage>
</organism>
<evidence type="ECO:0000256" key="1">
    <source>
        <dbReference type="SAM" id="MobiDB-lite"/>
    </source>
</evidence>
<dbReference type="EMBL" id="GG705011">
    <property type="protein sequence ID" value="EEY94056.1"/>
    <property type="molecule type" value="Genomic_DNA"/>
</dbReference>
<evidence type="ECO:0000313" key="3">
    <source>
        <dbReference type="Proteomes" id="UP000018442"/>
    </source>
</evidence>
<dbReference type="AlphaFoldDB" id="D0SJN4"/>
<name>D0SJN4_ACIJU</name>
<dbReference type="InterPro" id="IPR054052">
    <property type="entry name" value="Y16Q-like"/>
</dbReference>
<reference evidence="3" key="1">
    <citation type="journal article" date="2012" name="PLoS ONE">
        <title>The success of Acinetobacter species; genetic, metabolic and virulence attributes.</title>
        <authorList>
            <person name="Peleg A.Y."/>
            <person name="de Breij A."/>
            <person name="Adams M.D."/>
            <person name="Cerqueira G.M."/>
            <person name="Mocali S."/>
            <person name="Galardini M."/>
            <person name="Nibbering P.H."/>
            <person name="Earl A.M."/>
            <person name="Ward D.V."/>
            <person name="Paterson D.L."/>
            <person name="Seifert H."/>
            <person name="Dijkshoorn L."/>
        </authorList>
    </citation>
    <scope>NUCLEOTIDE SEQUENCE [LARGE SCALE GENOMIC DNA]</scope>
    <source>
        <strain evidence="3">SH205</strain>
    </source>
</reference>
<feature type="region of interest" description="Disordered" evidence="1">
    <location>
        <begin position="1"/>
        <end position="20"/>
    </location>
</feature>
<sequence length="72" mass="8757">MRRRMSNKELQPHEQRVVEEKEQLGDRLSKLREFLTKGQPTFIDDKNWKLLQAQFEAMSQYYTILLARIDLF</sequence>